<proteinExistence type="predicted"/>
<dbReference type="EMBL" id="JAUDFV010000152">
    <property type="protein sequence ID" value="KAL2718152.1"/>
    <property type="molecule type" value="Genomic_DNA"/>
</dbReference>
<evidence type="ECO:0000256" key="1">
    <source>
        <dbReference type="SAM" id="MobiDB-lite"/>
    </source>
</evidence>
<evidence type="ECO:0000313" key="3">
    <source>
        <dbReference type="Proteomes" id="UP001607302"/>
    </source>
</evidence>
<accession>A0ABD2AC28</accession>
<protein>
    <submittedName>
        <fullName evidence="2">Uncharacterized protein</fullName>
    </submittedName>
</protein>
<sequence length="157" mass="17609">MSVGWLTLGPTTFLRKKLNMYRVRHDNGSNVVVESVSHRVGTGYAGASCMVISISSSSLTAFNRASTSSAIRLVHILTIYPLCRKRPVESLLLAWTNEETALPRFPRYTSNFLVQYSVMEIAQSGLIEPRRRKRLPSLRRHEDDDDDSESNRGVPAA</sequence>
<gene>
    <name evidence="2" type="ORF">V1478_012028</name>
</gene>
<reference evidence="2 3" key="1">
    <citation type="journal article" date="2024" name="Ann. Entomol. Soc. Am.">
        <title>Genomic analyses of the southern and eastern yellowjacket wasps (Hymenoptera: Vespidae) reveal evolutionary signatures of social life.</title>
        <authorList>
            <person name="Catto M.A."/>
            <person name="Caine P.B."/>
            <person name="Orr S.E."/>
            <person name="Hunt B.G."/>
            <person name="Goodisman M.A.D."/>
        </authorList>
    </citation>
    <scope>NUCLEOTIDE SEQUENCE [LARGE SCALE GENOMIC DNA]</scope>
    <source>
        <strain evidence="2">233</strain>
        <tissue evidence="2">Head and thorax</tissue>
    </source>
</reference>
<evidence type="ECO:0000313" key="2">
    <source>
        <dbReference type="EMBL" id="KAL2718152.1"/>
    </source>
</evidence>
<dbReference type="Proteomes" id="UP001607302">
    <property type="component" value="Unassembled WGS sequence"/>
</dbReference>
<comment type="caution">
    <text evidence="2">The sequence shown here is derived from an EMBL/GenBank/DDBJ whole genome shotgun (WGS) entry which is preliminary data.</text>
</comment>
<name>A0ABD2AC28_VESSQ</name>
<keyword evidence="3" id="KW-1185">Reference proteome</keyword>
<organism evidence="2 3">
    <name type="scientific">Vespula squamosa</name>
    <name type="common">Southern yellow jacket</name>
    <name type="synonym">Wasp</name>
    <dbReference type="NCBI Taxonomy" id="30214"/>
    <lineage>
        <taxon>Eukaryota</taxon>
        <taxon>Metazoa</taxon>
        <taxon>Ecdysozoa</taxon>
        <taxon>Arthropoda</taxon>
        <taxon>Hexapoda</taxon>
        <taxon>Insecta</taxon>
        <taxon>Pterygota</taxon>
        <taxon>Neoptera</taxon>
        <taxon>Endopterygota</taxon>
        <taxon>Hymenoptera</taxon>
        <taxon>Apocrita</taxon>
        <taxon>Aculeata</taxon>
        <taxon>Vespoidea</taxon>
        <taxon>Vespidae</taxon>
        <taxon>Vespinae</taxon>
        <taxon>Vespula</taxon>
    </lineage>
</organism>
<dbReference type="AlphaFoldDB" id="A0ABD2AC28"/>
<feature type="region of interest" description="Disordered" evidence="1">
    <location>
        <begin position="132"/>
        <end position="157"/>
    </location>
</feature>